<dbReference type="AlphaFoldDB" id="A0A380P589"/>
<name>A0A380P589_STRGR</name>
<gene>
    <name evidence="7" type="ORF">NCTC7807_04331</name>
</gene>
<dbReference type="Gene3D" id="2.30.31.20">
    <property type="entry name" value="Sporulation-specific cell division protein SsgB"/>
    <property type="match status" value="1"/>
</dbReference>
<evidence type="ECO:0000256" key="6">
    <source>
        <dbReference type="ARBA" id="ARBA00023306"/>
    </source>
</evidence>
<keyword evidence="6" id="KW-0131">Cell cycle</keyword>
<dbReference type="RefSeq" id="WP_100453660.1">
    <property type="nucleotide sequence ID" value="NZ_UHID01000007.1"/>
</dbReference>
<dbReference type="EMBL" id="UHID01000007">
    <property type="protein sequence ID" value="SUP60265.1"/>
    <property type="molecule type" value="Genomic_DNA"/>
</dbReference>
<dbReference type="InterPro" id="IPR006776">
    <property type="entry name" value="SsgB"/>
</dbReference>
<comment type="subcellular location">
    <subcellularLocation>
        <location evidence="1">Cell septum</location>
    </subcellularLocation>
</comment>
<keyword evidence="3 7" id="KW-0132">Cell division</keyword>
<dbReference type="Proteomes" id="UP000254150">
    <property type="component" value="Unassembled WGS sequence"/>
</dbReference>
<dbReference type="Pfam" id="PF04686">
    <property type="entry name" value="SsgA"/>
    <property type="match status" value="1"/>
</dbReference>
<dbReference type="GO" id="GO:0000917">
    <property type="term" value="P:division septum assembly"/>
    <property type="evidence" value="ECO:0007669"/>
    <property type="project" value="UniProtKB-KW"/>
</dbReference>
<evidence type="ECO:0000256" key="4">
    <source>
        <dbReference type="ARBA" id="ARBA00022969"/>
    </source>
</evidence>
<evidence type="ECO:0000313" key="8">
    <source>
        <dbReference type="Proteomes" id="UP000254150"/>
    </source>
</evidence>
<dbReference type="InterPro" id="IPR038658">
    <property type="entry name" value="SsgB_sf"/>
</dbReference>
<evidence type="ECO:0000256" key="1">
    <source>
        <dbReference type="ARBA" id="ARBA00004431"/>
    </source>
</evidence>
<keyword evidence="4" id="KW-0749">Sporulation</keyword>
<protein>
    <submittedName>
        <fullName evidence="7">Cell division protein, regulatory protein</fullName>
    </submittedName>
</protein>
<proteinExistence type="inferred from homology"/>
<evidence type="ECO:0000256" key="5">
    <source>
        <dbReference type="ARBA" id="ARBA00023210"/>
    </source>
</evidence>
<reference evidence="7 8" key="1">
    <citation type="submission" date="2018-06" db="EMBL/GenBank/DDBJ databases">
        <authorList>
            <consortium name="Pathogen Informatics"/>
            <person name="Doyle S."/>
        </authorList>
    </citation>
    <scope>NUCLEOTIDE SEQUENCE [LARGE SCALE GENOMIC DNA]</scope>
    <source>
        <strain evidence="7 8">NCTC7807</strain>
    </source>
</reference>
<organism evidence="7 8">
    <name type="scientific">Streptomyces griseus</name>
    <dbReference type="NCBI Taxonomy" id="1911"/>
    <lineage>
        <taxon>Bacteria</taxon>
        <taxon>Bacillati</taxon>
        <taxon>Actinomycetota</taxon>
        <taxon>Actinomycetes</taxon>
        <taxon>Kitasatosporales</taxon>
        <taxon>Streptomycetaceae</taxon>
        <taxon>Streptomyces</taxon>
    </lineage>
</organism>
<sequence>MDTVIQQSVEAQLVAAAPRMATIPARLRYDRTEPFAVTMTFPARSTLEGVEVTWSFARDLLTAGLTGEAGMGDVRLRPHGEDQVVMEFHAPEGTAVVRVCAEELRRFAARTVALVPPGREYLHLDLDRDLALLIRDTR</sequence>
<evidence type="ECO:0000313" key="7">
    <source>
        <dbReference type="EMBL" id="SUP60265.1"/>
    </source>
</evidence>
<comment type="similarity">
    <text evidence="2">Belongs to the SsgA family.</text>
</comment>
<evidence type="ECO:0000256" key="3">
    <source>
        <dbReference type="ARBA" id="ARBA00022618"/>
    </source>
</evidence>
<dbReference type="GO" id="GO:0030435">
    <property type="term" value="P:sporulation resulting in formation of a cellular spore"/>
    <property type="evidence" value="ECO:0007669"/>
    <property type="project" value="UniProtKB-KW"/>
</dbReference>
<dbReference type="GeneID" id="95069091"/>
<dbReference type="GO" id="GO:0030428">
    <property type="term" value="C:cell septum"/>
    <property type="evidence" value="ECO:0007669"/>
    <property type="project" value="UniProtKB-SubCell"/>
</dbReference>
<evidence type="ECO:0000256" key="2">
    <source>
        <dbReference type="ARBA" id="ARBA00009323"/>
    </source>
</evidence>
<accession>A0A380P589</accession>
<keyword evidence="5" id="KW-0717">Septation</keyword>